<comment type="caution">
    <text evidence="1">The sequence shown here is derived from an EMBL/GenBank/DDBJ whole genome shotgun (WGS) entry which is preliminary data.</text>
</comment>
<evidence type="ECO:0000313" key="2">
    <source>
        <dbReference type="Proteomes" id="UP000544222"/>
    </source>
</evidence>
<organism evidence="1 2">
    <name type="scientific">Microbacter margulisiae</name>
    <dbReference type="NCBI Taxonomy" id="1350067"/>
    <lineage>
        <taxon>Bacteria</taxon>
        <taxon>Pseudomonadati</taxon>
        <taxon>Bacteroidota</taxon>
        <taxon>Bacteroidia</taxon>
        <taxon>Bacteroidales</taxon>
        <taxon>Porphyromonadaceae</taxon>
        <taxon>Microbacter</taxon>
    </lineage>
</organism>
<dbReference type="RefSeq" id="WP_183412108.1">
    <property type="nucleotide sequence ID" value="NZ_JACHYB010000001.1"/>
</dbReference>
<evidence type="ECO:0000313" key="1">
    <source>
        <dbReference type="EMBL" id="MBB3186171.1"/>
    </source>
</evidence>
<proteinExistence type="predicted"/>
<keyword evidence="2" id="KW-1185">Reference proteome</keyword>
<sequence length="77" mass="8961">MNWLKSIKLTFGSGTQASKLWIDEAEKEREVLLEATWQIKALSRNERYAKNMELIRSVPGIELITGMLFLTEIEDLY</sequence>
<protein>
    <submittedName>
        <fullName evidence="1">Uncharacterized protein</fullName>
    </submittedName>
</protein>
<accession>A0A7W5H1A9</accession>
<reference evidence="1 2" key="1">
    <citation type="submission" date="2020-08" db="EMBL/GenBank/DDBJ databases">
        <title>Genomic Encyclopedia of Type Strains, Phase IV (KMG-IV): sequencing the most valuable type-strain genomes for metagenomic binning, comparative biology and taxonomic classification.</title>
        <authorList>
            <person name="Goeker M."/>
        </authorList>
    </citation>
    <scope>NUCLEOTIDE SEQUENCE [LARGE SCALE GENOMIC DNA]</scope>
    <source>
        <strain evidence="1 2">DSM 27471</strain>
    </source>
</reference>
<name>A0A7W5H1A9_9PORP</name>
<dbReference type="EMBL" id="JACHYB010000001">
    <property type="protein sequence ID" value="MBB3186171.1"/>
    <property type="molecule type" value="Genomic_DNA"/>
</dbReference>
<dbReference type="Proteomes" id="UP000544222">
    <property type="component" value="Unassembled WGS sequence"/>
</dbReference>
<dbReference type="AlphaFoldDB" id="A0A7W5H1A9"/>
<gene>
    <name evidence="1" type="ORF">FHX64_000334</name>
</gene>